<protein>
    <submittedName>
        <fullName evidence="2">Uncharacterized protein</fullName>
    </submittedName>
</protein>
<keyword evidence="3" id="KW-1185">Reference proteome</keyword>
<dbReference type="InParanoid" id="A0A0C3ECJ8"/>
<evidence type="ECO:0000313" key="2">
    <source>
        <dbReference type="EMBL" id="KIM65646.1"/>
    </source>
</evidence>
<feature type="compositionally biased region" description="Basic and acidic residues" evidence="1">
    <location>
        <begin position="11"/>
        <end position="21"/>
    </location>
</feature>
<reference evidence="2 3" key="1">
    <citation type="submission" date="2014-04" db="EMBL/GenBank/DDBJ databases">
        <authorList>
            <consortium name="DOE Joint Genome Institute"/>
            <person name="Kuo A."/>
            <person name="Kohler A."/>
            <person name="Nagy L.G."/>
            <person name="Floudas D."/>
            <person name="Copeland A."/>
            <person name="Barry K.W."/>
            <person name="Cichocki N."/>
            <person name="Veneault-Fourrey C."/>
            <person name="LaButti K."/>
            <person name="Lindquist E.A."/>
            <person name="Lipzen A."/>
            <person name="Lundell T."/>
            <person name="Morin E."/>
            <person name="Murat C."/>
            <person name="Sun H."/>
            <person name="Tunlid A."/>
            <person name="Henrissat B."/>
            <person name="Grigoriev I.V."/>
            <person name="Hibbett D.S."/>
            <person name="Martin F."/>
            <person name="Nordberg H.P."/>
            <person name="Cantor M.N."/>
            <person name="Hua S.X."/>
        </authorList>
    </citation>
    <scope>NUCLEOTIDE SEQUENCE [LARGE SCALE GENOMIC DNA]</scope>
    <source>
        <strain evidence="2 3">Foug A</strain>
    </source>
</reference>
<name>A0A0C3ECJ8_9AGAM</name>
<proteinExistence type="predicted"/>
<evidence type="ECO:0000256" key="1">
    <source>
        <dbReference type="SAM" id="MobiDB-lite"/>
    </source>
</evidence>
<dbReference type="OrthoDB" id="2692879at2759"/>
<sequence>MASNDCSSRSSTEDPDIHQVQEESFDSLEPEAPKAMVKTNLREDEVKVLEDALEAWKAANKNQRKGLQNAMKVRIKNIPANSTLKGHEWDKKKKGIKNWLYNHSHTCAQKALVKYSHKWNARSVIIKLRTKDIVAKFEKDGIPQGSSNMIKGYQKVVGSVIGNLTQEEWDAAAEDAVQWNKEQPPAEVQAE</sequence>
<organism evidence="2 3">
    <name type="scientific">Scleroderma citrinum Foug A</name>
    <dbReference type="NCBI Taxonomy" id="1036808"/>
    <lineage>
        <taxon>Eukaryota</taxon>
        <taxon>Fungi</taxon>
        <taxon>Dikarya</taxon>
        <taxon>Basidiomycota</taxon>
        <taxon>Agaricomycotina</taxon>
        <taxon>Agaricomycetes</taxon>
        <taxon>Agaricomycetidae</taxon>
        <taxon>Boletales</taxon>
        <taxon>Sclerodermatineae</taxon>
        <taxon>Sclerodermataceae</taxon>
        <taxon>Scleroderma</taxon>
    </lineage>
</organism>
<dbReference type="HOGENOM" id="CLU_143678_0_0_1"/>
<accession>A0A0C3ECJ8</accession>
<dbReference type="STRING" id="1036808.A0A0C3ECJ8"/>
<reference evidence="3" key="2">
    <citation type="submission" date="2015-01" db="EMBL/GenBank/DDBJ databases">
        <title>Evolutionary Origins and Diversification of the Mycorrhizal Mutualists.</title>
        <authorList>
            <consortium name="DOE Joint Genome Institute"/>
            <consortium name="Mycorrhizal Genomics Consortium"/>
            <person name="Kohler A."/>
            <person name="Kuo A."/>
            <person name="Nagy L.G."/>
            <person name="Floudas D."/>
            <person name="Copeland A."/>
            <person name="Barry K.W."/>
            <person name="Cichocki N."/>
            <person name="Veneault-Fourrey C."/>
            <person name="LaButti K."/>
            <person name="Lindquist E.A."/>
            <person name="Lipzen A."/>
            <person name="Lundell T."/>
            <person name="Morin E."/>
            <person name="Murat C."/>
            <person name="Riley R."/>
            <person name="Ohm R."/>
            <person name="Sun H."/>
            <person name="Tunlid A."/>
            <person name="Henrissat B."/>
            <person name="Grigoriev I.V."/>
            <person name="Hibbett D.S."/>
            <person name="Martin F."/>
        </authorList>
    </citation>
    <scope>NUCLEOTIDE SEQUENCE [LARGE SCALE GENOMIC DNA]</scope>
    <source>
        <strain evidence="3">Foug A</strain>
    </source>
</reference>
<dbReference type="AlphaFoldDB" id="A0A0C3ECJ8"/>
<feature type="compositionally biased region" description="Polar residues" evidence="1">
    <location>
        <begin position="1"/>
        <end position="10"/>
    </location>
</feature>
<dbReference type="EMBL" id="KN822021">
    <property type="protein sequence ID" value="KIM65646.1"/>
    <property type="molecule type" value="Genomic_DNA"/>
</dbReference>
<evidence type="ECO:0000313" key="3">
    <source>
        <dbReference type="Proteomes" id="UP000053989"/>
    </source>
</evidence>
<gene>
    <name evidence="2" type="ORF">SCLCIDRAFT_22543</name>
</gene>
<dbReference type="Proteomes" id="UP000053989">
    <property type="component" value="Unassembled WGS sequence"/>
</dbReference>
<feature type="region of interest" description="Disordered" evidence="1">
    <location>
        <begin position="1"/>
        <end position="32"/>
    </location>
</feature>